<comment type="cofactor">
    <cofactor evidence="1 16">
        <name>Mn(2+)</name>
        <dbReference type="ChEBI" id="CHEBI:29035"/>
    </cofactor>
</comment>
<dbReference type="EMBL" id="CVRI01000006">
    <property type="protein sequence ID" value="CRK88372.1"/>
    <property type="molecule type" value="Genomic_DNA"/>
</dbReference>
<dbReference type="PANTHER" id="PTHR11675">
    <property type="entry name" value="N-ACETYLGALACTOSAMINYLTRANSFERASE"/>
    <property type="match status" value="1"/>
</dbReference>
<dbReference type="SMART" id="SM00458">
    <property type="entry name" value="RICIN"/>
    <property type="match status" value="1"/>
</dbReference>
<dbReference type="SUPFAM" id="SSF50370">
    <property type="entry name" value="Ricin B-like lectins"/>
    <property type="match status" value="1"/>
</dbReference>
<feature type="non-terminal residue" evidence="18">
    <location>
        <position position="1"/>
    </location>
</feature>
<dbReference type="SUPFAM" id="SSF53448">
    <property type="entry name" value="Nucleotide-diphospho-sugar transferases"/>
    <property type="match status" value="1"/>
</dbReference>
<name>A0A1J1HLT7_9DIPT</name>
<evidence type="ECO:0000256" key="2">
    <source>
        <dbReference type="ARBA" id="ARBA00004323"/>
    </source>
</evidence>
<dbReference type="CDD" id="cd23462">
    <property type="entry name" value="beta-trefoil_Ricin_Pgant9-like"/>
    <property type="match status" value="1"/>
</dbReference>
<keyword evidence="19" id="KW-1185">Reference proteome</keyword>
<dbReference type="UniPathway" id="UPA00378"/>
<dbReference type="Proteomes" id="UP000183832">
    <property type="component" value="Unassembled WGS sequence"/>
</dbReference>
<dbReference type="Pfam" id="PF00652">
    <property type="entry name" value="Ricin_B_lectin"/>
    <property type="match status" value="1"/>
</dbReference>
<dbReference type="GO" id="GO:0004653">
    <property type="term" value="F:polypeptide N-acetylgalactosaminyltransferase activity"/>
    <property type="evidence" value="ECO:0007669"/>
    <property type="project" value="UniProtKB-ARBA"/>
</dbReference>
<feature type="domain" description="Ricin B lectin" evidence="17">
    <location>
        <begin position="301"/>
        <end position="416"/>
    </location>
</feature>
<evidence type="ECO:0000313" key="19">
    <source>
        <dbReference type="Proteomes" id="UP000183832"/>
    </source>
</evidence>
<evidence type="ECO:0000256" key="12">
    <source>
        <dbReference type="ARBA" id="ARBA00023034"/>
    </source>
</evidence>
<keyword evidence="14 16" id="KW-1015">Disulfide bond</keyword>
<protein>
    <recommendedName>
        <fullName evidence="16">Polypeptide N-acetylgalactosaminyltransferase</fullName>
        <ecNumber evidence="16">2.4.1.-</ecNumber>
    </recommendedName>
    <alternativeName>
        <fullName evidence="16">Protein-UDP acetylgalactosaminyltransferase</fullName>
    </alternativeName>
</protein>
<evidence type="ECO:0000256" key="15">
    <source>
        <dbReference type="ARBA" id="ARBA00023211"/>
    </source>
</evidence>
<dbReference type="Gene3D" id="3.90.550.10">
    <property type="entry name" value="Spore Coat Polysaccharide Biosynthesis Protein SpsA, Chain A"/>
    <property type="match status" value="1"/>
</dbReference>
<reference evidence="18 19" key="1">
    <citation type="submission" date="2015-04" db="EMBL/GenBank/DDBJ databases">
        <authorList>
            <person name="Syromyatnikov M.Y."/>
            <person name="Popov V.N."/>
        </authorList>
    </citation>
    <scope>NUCLEOTIDE SEQUENCE [LARGE SCALE GENOMIC DNA]</scope>
</reference>
<dbReference type="PANTHER" id="PTHR11675:SF131">
    <property type="entry name" value="POLYPEPTIDE N-ACETYLGALACTOSAMINYLTRANSFERASE 9-RELATED"/>
    <property type="match status" value="1"/>
</dbReference>
<keyword evidence="5 16" id="KW-0328">Glycosyltransferase</keyword>
<evidence type="ECO:0000256" key="14">
    <source>
        <dbReference type="ARBA" id="ARBA00023157"/>
    </source>
</evidence>
<dbReference type="AlphaFoldDB" id="A0A1J1HLT7"/>
<dbReference type="InterPro" id="IPR029044">
    <property type="entry name" value="Nucleotide-diphossugar_trans"/>
</dbReference>
<dbReference type="Pfam" id="PF00535">
    <property type="entry name" value="Glycos_transf_2"/>
    <property type="match status" value="1"/>
</dbReference>
<dbReference type="Gene3D" id="2.80.10.50">
    <property type="match status" value="1"/>
</dbReference>
<evidence type="ECO:0000256" key="16">
    <source>
        <dbReference type="RuleBase" id="RU361242"/>
    </source>
</evidence>
<keyword evidence="6 16" id="KW-0808">Transferase</keyword>
<proteinExistence type="inferred from homology"/>
<evidence type="ECO:0000256" key="1">
    <source>
        <dbReference type="ARBA" id="ARBA00001936"/>
    </source>
</evidence>
<evidence type="ECO:0000256" key="13">
    <source>
        <dbReference type="ARBA" id="ARBA00023136"/>
    </source>
</evidence>
<evidence type="ECO:0000313" key="18">
    <source>
        <dbReference type="EMBL" id="CRK88372.1"/>
    </source>
</evidence>
<keyword evidence="11" id="KW-1133">Transmembrane helix</keyword>
<sequence length="424" mass="49357">NEAWSTLLRTVHSVLDRSPDHLITEIILVDDFSHFDHLKKPLEDYFAKYPKVKILRNDEREGLIRSRITGTIHAEGPILTFLDSHVECAEGWLEPLLDRIAQNPTNVVVPIIDTINDKTFEIRTVKPYQIGSFNWKLIYKWMLQPEREIKRHNNSNEPLHSPTMPGGLFSIDKKFFEKLGMYDPDFDIWGAENLEISFKIWMCGGTLEIIPCSHVAHVFRKVSPYKWSGSAVYKNPMRLAEVWMDDYKKYFYIVSGYDKIDIGDISERQKLRENLNCQSFKWYLENVFPEQSDPSKVLALGHVRSLIDNTTCITRADSKILLSICTKGKLEQMFWYTKEGEIKIDDICLDATYGSNKVTLYKCHGLKGTQFWTYSIDTNQIFHSNTSKCLAVNIKTSSLMTEDCNDEFTHQNWFFDNYNLNNIN</sequence>
<keyword evidence="13" id="KW-0472">Membrane</keyword>
<keyword evidence="12 16" id="KW-0333">Golgi apparatus</keyword>
<evidence type="ECO:0000256" key="8">
    <source>
        <dbReference type="ARBA" id="ARBA00022723"/>
    </source>
</evidence>
<comment type="subcellular location">
    <subcellularLocation>
        <location evidence="2 16">Golgi apparatus membrane</location>
        <topology evidence="2 16">Single-pass type II membrane protein</topology>
    </subcellularLocation>
</comment>
<dbReference type="STRING" id="568069.A0A1J1HLT7"/>
<comment type="similarity">
    <text evidence="4 16">Belongs to the glycosyltransferase 2 family. GalNAc-T subfamily.</text>
</comment>
<dbReference type="InterPro" id="IPR000772">
    <property type="entry name" value="Ricin_B_lectin"/>
</dbReference>
<evidence type="ECO:0000256" key="11">
    <source>
        <dbReference type="ARBA" id="ARBA00022989"/>
    </source>
</evidence>
<gene>
    <name evidence="18" type="ORF">CLUMA_CG002149</name>
</gene>
<dbReference type="OrthoDB" id="6119243at2759"/>
<keyword evidence="8" id="KW-0479">Metal-binding</keyword>
<dbReference type="GO" id="GO:0030246">
    <property type="term" value="F:carbohydrate binding"/>
    <property type="evidence" value="ECO:0007669"/>
    <property type="project" value="UniProtKB-KW"/>
</dbReference>
<organism evidence="18 19">
    <name type="scientific">Clunio marinus</name>
    <dbReference type="NCBI Taxonomy" id="568069"/>
    <lineage>
        <taxon>Eukaryota</taxon>
        <taxon>Metazoa</taxon>
        <taxon>Ecdysozoa</taxon>
        <taxon>Arthropoda</taxon>
        <taxon>Hexapoda</taxon>
        <taxon>Insecta</taxon>
        <taxon>Pterygota</taxon>
        <taxon>Neoptera</taxon>
        <taxon>Endopterygota</taxon>
        <taxon>Diptera</taxon>
        <taxon>Nematocera</taxon>
        <taxon>Chironomoidea</taxon>
        <taxon>Chironomidae</taxon>
        <taxon>Clunio</taxon>
    </lineage>
</organism>
<keyword evidence="9 16" id="KW-0430">Lectin</keyword>
<dbReference type="GO" id="GO:0006493">
    <property type="term" value="P:protein O-linked glycosylation"/>
    <property type="evidence" value="ECO:0007669"/>
    <property type="project" value="TreeGrafter"/>
</dbReference>
<keyword evidence="7" id="KW-0812">Transmembrane</keyword>
<keyword evidence="10" id="KW-0735">Signal-anchor</keyword>
<dbReference type="InterPro" id="IPR035992">
    <property type="entry name" value="Ricin_B-like_lectins"/>
</dbReference>
<evidence type="ECO:0000259" key="17">
    <source>
        <dbReference type="SMART" id="SM00458"/>
    </source>
</evidence>
<dbReference type="PROSITE" id="PS50231">
    <property type="entry name" value="RICIN_B_LECTIN"/>
    <property type="match status" value="1"/>
</dbReference>
<dbReference type="InterPro" id="IPR045885">
    <property type="entry name" value="GalNAc-T"/>
</dbReference>
<dbReference type="GO" id="GO:0000139">
    <property type="term" value="C:Golgi membrane"/>
    <property type="evidence" value="ECO:0007669"/>
    <property type="project" value="UniProtKB-SubCell"/>
</dbReference>
<evidence type="ECO:0000256" key="7">
    <source>
        <dbReference type="ARBA" id="ARBA00022692"/>
    </source>
</evidence>
<evidence type="ECO:0000256" key="10">
    <source>
        <dbReference type="ARBA" id="ARBA00022968"/>
    </source>
</evidence>
<comment type="pathway">
    <text evidence="3 16">Protein modification; protein glycosylation.</text>
</comment>
<dbReference type="CDD" id="cd02510">
    <property type="entry name" value="pp-GalNAc-T"/>
    <property type="match status" value="1"/>
</dbReference>
<evidence type="ECO:0000256" key="4">
    <source>
        <dbReference type="ARBA" id="ARBA00005680"/>
    </source>
</evidence>
<evidence type="ECO:0000256" key="5">
    <source>
        <dbReference type="ARBA" id="ARBA00022676"/>
    </source>
</evidence>
<evidence type="ECO:0000256" key="6">
    <source>
        <dbReference type="ARBA" id="ARBA00022679"/>
    </source>
</evidence>
<evidence type="ECO:0000256" key="9">
    <source>
        <dbReference type="ARBA" id="ARBA00022734"/>
    </source>
</evidence>
<dbReference type="GO" id="GO:0046872">
    <property type="term" value="F:metal ion binding"/>
    <property type="evidence" value="ECO:0007669"/>
    <property type="project" value="UniProtKB-KW"/>
</dbReference>
<keyword evidence="15 16" id="KW-0464">Manganese</keyword>
<accession>A0A1J1HLT7</accession>
<dbReference type="FunFam" id="3.90.550.10:FF:000021">
    <property type="entry name" value="Polypeptide N-acetylgalactosaminyltransferase"/>
    <property type="match status" value="1"/>
</dbReference>
<evidence type="ECO:0000256" key="3">
    <source>
        <dbReference type="ARBA" id="ARBA00004922"/>
    </source>
</evidence>
<dbReference type="EC" id="2.4.1.-" evidence="16"/>
<dbReference type="InterPro" id="IPR001173">
    <property type="entry name" value="Glyco_trans_2-like"/>
</dbReference>